<evidence type="ECO:0000256" key="4">
    <source>
        <dbReference type="ARBA" id="ARBA00022692"/>
    </source>
</evidence>
<dbReference type="AlphaFoldDB" id="A0A3S4ZVR7"/>
<organism evidence="11 12">
    <name type="scientific">Protopolystoma xenopodis</name>
    <dbReference type="NCBI Taxonomy" id="117903"/>
    <lineage>
        <taxon>Eukaryota</taxon>
        <taxon>Metazoa</taxon>
        <taxon>Spiralia</taxon>
        <taxon>Lophotrochozoa</taxon>
        <taxon>Platyhelminthes</taxon>
        <taxon>Monogenea</taxon>
        <taxon>Polyopisthocotylea</taxon>
        <taxon>Polystomatidea</taxon>
        <taxon>Polystomatidae</taxon>
        <taxon>Protopolystoma</taxon>
    </lineage>
</organism>
<evidence type="ECO:0000256" key="1">
    <source>
        <dbReference type="ARBA" id="ARBA00004651"/>
    </source>
</evidence>
<dbReference type="GO" id="GO:0034220">
    <property type="term" value="P:monoatomic ion transmembrane transport"/>
    <property type="evidence" value="ECO:0007669"/>
    <property type="project" value="UniProtKB-KW"/>
</dbReference>
<evidence type="ECO:0000313" key="11">
    <source>
        <dbReference type="EMBL" id="VEL21103.1"/>
    </source>
</evidence>
<dbReference type="GO" id="GO:0005243">
    <property type="term" value="F:gap junction channel activity"/>
    <property type="evidence" value="ECO:0007669"/>
    <property type="project" value="TreeGrafter"/>
</dbReference>
<evidence type="ECO:0000256" key="8">
    <source>
        <dbReference type="ARBA" id="ARBA00023303"/>
    </source>
</evidence>
<evidence type="ECO:0000256" key="2">
    <source>
        <dbReference type="ARBA" id="ARBA00022448"/>
    </source>
</evidence>
<dbReference type="Pfam" id="PF00876">
    <property type="entry name" value="Innexin"/>
    <property type="match status" value="1"/>
</dbReference>
<dbReference type="PANTHER" id="PTHR11893:SF36">
    <property type="entry name" value="INNEXIN-5"/>
    <property type="match status" value="1"/>
</dbReference>
<dbReference type="GO" id="GO:0005886">
    <property type="term" value="C:plasma membrane"/>
    <property type="evidence" value="ECO:0007669"/>
    <property type="project" value="UniProtKB-SubCell"/>
</dbReference>
<sequence length="358" mass="41839">MFGLQAVLFYLPRIAWQSVSHHRLGLDFRGLAFAARRAVSERLVKDRRKKTKLIAKNILLLLSLHHQPPSGKSSSQRLLWTPLTFWPSKWRGTWIFFAFVCIKLIYLANSVFQLSLMHVFLGLREAPWLLGLTLFSNAFFRIHRKESLYFPLTTVCTVSLHHLGTLDNQYTGTCVLPMNLFNEKLFLALFAWIYFVTIATALSLLWWLWRMLQQERHKQFILRLLLTDRANRLKMNRLDRLKGSKRAELEMTTPEANTSDDKNEDEEKEKIKKELEWRMLKGPLAEDEIDEFVTNLLSIDGVMLFRVLILQYGLATTSEIINFLWKFYHIQIKQTKKPSTPETASLTTSVPSLPELLK</sequence>
<dbReference type="OrthoDB" id="5867527at2759"/>
<feature type="transmembrane region" description="Helical" evidence="9">
    <location>
        <begin position="118"/>
        <end position="140"/>
    </location>
</feature>
<keyword evidence="3" id="KW-1003">Cell membrane</keyword>
<comment type="function">
    <text evidence="9">Structural component of the gap junctions.</text>
</comment>
<keyword evidence="4 9" id="KW-0812">Transmembrane</keyword>
<dbReference type="Proteomes" id="UP000784294">
    <property type="component" value="Unassembled WGS sequence"/>
</dbReference>
<keyword evidence="7 9" id="KW-0472">Membrane</keyword>
<proteinExistence type="inferred from homology"/>
<reference evidence="11" key="1">
    <citation type="submission" date="2018-11" db="EMBL/GenBank/DDBJ databases">
        <authorList>
            <consortium name="Pathogen Informatics"/>
        </authorList>
    </citation>
    <scope>NUCLEOTIDE SEQUENCE</scope>
</reference>
<accession>A0A3S4ZVR7</accession>
<dbReference type="GO" id="GO:0005921">
    <property type="term" value="C:gap junction"/>
    <property type="evidence" value="ECO:0007669"/>
    <property type="project" value="UniProtKB-UniRule"/>
</dbReference>
<name>A0A3S4ZVR7_9PLAT</name>
<evidence type="ECO:0000256" key="5">
    <source>
        <dbReference type="ARBA" id="ARBA00022989"/>
    </source>
</evidence>
<dbReference type="InterPro" id="IPR000990">
    <property type="entry name" value="Innexin"/>
</dbReference>
<dbReference type="PANTHER" id="PTHR11893">
    <property type="entry name" value="INNEXIN"/>
    <property type="match status" value="1"/>
</dbReference>
<feature type="region of interest" description="Disordered" evidence="10">
    <location>
        <begin position="249"/>
        <end position="268"/>
    </location>
</feature>
<feature type="region of interest" description="Disordered" evidence="10">
    <location>
        <begin position="338"/>
        <end position="358"/>
    </location>
</feature>
<comment type="subcellular location">
    <subcellularLocation>
        <location evidence="1 9">Cell membrane</location>
        <topology evidence="1 9">Multi-pass membrane protein</topology>
    </subcellularLocation>
</comment>
<dbReference type="PROSITE" id="PS51013">
    <property type="entry name" value="PANNEXIN"/>
    <property type="match status" value="1"/>
</dbReference>
<keyword evidence="5 9" id="KW-1133">Transmembrane helix</keyword>
<dbReference type="EMBL" id="CAAALY010049612">
    <property type="protein sequence ID" value="VEL21103.1"/>
    <property type="molecule type" value="Genomic_DNA"/>
</dbReference>
<comment type="similarity">
    <text evidence="9">Belongs to the pannexin family.</text>
</comment>
<comment type="caution">
    <text evidence="11">The sequence shown here is derived from an EMBL/GenBank/DDBJ whole genome shotgun (WGS) entry which is preliminary data.</text>
</comment>
<evidence type="ECO:0000256" key="3">
    <source>
        <dbReference type="ARBA" id="ARBA00022475"/>
    </source>
</evidence>
<evidence type="ECO:0000313" key="12">
    <source>
        <dbReference type="Proteomes" id="UP000784294"/>
    </source>
</evidence>
<evidence type="ECO:0000256" key="6">
    <source>
        <dbReference type="ARBA" id="ARBA00023065"/>
    </source>
</evidence>
<feature type="transmembrane region" description="Helical" evidence="9">
    <location>
        <begin position="94"/>
        <end position="112"/>
    </location>
</feature>
<dbReference type="PRINTS" id="PR01262">
    <property type="entry name" value="INNEXIN"/>
</dbReference>
<feature type="transmembrane region" description="Helical" evidence="9">
    <location>
        <begin position="147"/>
        <end position="165"/>
    </location>
</feature>
<keyword evidence="12" id="KW-1185">Reference proteome</keyword>
<evidence type="ECO:0000256" key="10">
    <source>
        <dbReference type="SAM" id="MobiDB-lite"/>
    </source>
</evidence>
<evidence type="ECO:0000256" key="7">
    <source>
        <dbReference type="ARBA" id="ARBA00023136"/>
    </source>
</evidence>
<feature type="compositionally biased region" description="Polar residues" evidence="10">
    <location>
        <begin position="338"/>
        <end position="351"/>
    </location>
</feature>
<evidence type="ECO:0000256" key="9">
    <source>
        <dbReference type="RuleBase" id="RU010713"/>
    </source>
</evidence>
<keyword evidence="2 9" id="KW-0813">Transport</keyword>
<keyword evidence="8 9" id="KW-0407">Ion channel</keyword>
<keyword evidence="6 9" id="KW-0406">Ion transport</keyword>
<feature type="transmembrane region" description="Helical" evidence="9">
    <location>
        <begin position="185"/>
        <end position="209"/>
    </location>
</feature>
<protein>
    <recommendedName>
        <fullName evidence="9">Innexin</fullName>
    </recommendedName>
</protein>
<gene>
    <name evidence="9" type="primary">inx</name>
    <name evidence="11" type="ORF">PXEA_LOCUS14543</name>
</gene>